<reference evidence="2 3" key="1">
    <citation type="submission" date="2024-06" db="EMBL/GenBank/DDBJ databases">
        <authorList>
            <person name="Pan Q."/>
            <person name="Wen M."/>
            <person name="Jouanno E."/>
            <person name="Zahm M."/>
            <person name="Klopp C."/>
            <person name="Cabau C."/>
            <person name="Louis A."/>
            <person name="Berthelot C."/>
            <person name="Parey E."/>
            <person name="Roest Crollius H."/>
            <person name="Montfort J."/>
            <person name="Robinson-Rechavi M."/>
            <person name="Bouchez O."/>
            <person name="Lampietro C."/>
            <person name="Lopez Roques C."/>
            <person name="Donnadieu C."/>
            <person name="Postlethwait J."/>
            <person name="Bobe J."/>
            <person name="Verreycken H."/>
            <person name="Guiguen Y."/>
        </authorList>
    </citation>
    <scope>NUCLEOTIDE SEQUENCE [LARGE SCALE GENOMIC DNA]</scope>
    <source>
        <strain evidence="2">Up_M1</strain>
        <tissue evidence="2">Testis</tissue>
    </source>
</reference>
<keyword evidence="3" id="KW-1185">Reference proteome</keyword>
<gene>
    <name evidence="2" type="ORF">UPYG_G00040330</name>
</gene>
<dbReference type="Proteomes" id="UP001557470">
    <property type="component" value="Unassembled WGS sequence"/>
</dbReference>
<proteinExistence type="predicted"/>
<accession>A0ABD0XRK8</accession>
<dbReference type="AlphaFoldDB" id="A0ABD0XRK8"/>
<dbReference type="EMBL" id="JAGEUA010000001">
    <property type="protein sequence ID" value="KAL1023399.1"/>
    <property type="molecule type" value="Genomic_DNA"/>
</dbReference>
<organism evidence="2 3">
    <name type="scientific">Umbra pygmaea</name>
    <name type="common">Eastern mudminnow</name>
    <dbReference type="NCBI Taxonomy" id="75934"/>
    <lineage>
        <taxon>Eukaryota</taxon>
        <taxon>Metazoa</taxon>
        <taxon>Chordata</taxon>
        <taxon>Craniata</taxon>
        <taxon>Vertebrata</taxon>
        <taxon>Euteleostomi</taxon>
        <taxon>Actinopterygii</taxon>
        <taxon>Neopterygii</taxon>
        <taxon>Teleostei</taxon>
        <taxon>Protacanthopterygii</taxon>
        <taxon>Esociformes</taxon>
        <taxon>Umbridae</taxon>
        <taxon>Umbra</taxon>
    </lineage>
</organism>
<name>A0ABD0XRK8_UMBPY</name>
<evidence type="ECO:0000313" key="2">
    <source>
        <dbReference type="EMBL" id="KAL1023399.1"/>
    </source>
</evidence>
<evidence type="ECO:0000256" key="1">
    <source>
        <dbReference type="SAM" id="MobiDB-lite"/>
    </source>
</evidence>
<sequence>MPMPSGNTIPGKGVHGLQQCIEMKKEWQPQQSSSQTSSLYAYLKIFINNSCFHWQGNTDATTCTTHNRDRKEKDRNRVTDQCTG</sequence>
<evidence type="ECO:0000313" key="3">
    <source>
        <dbReference type="Proteomes" id="UP001557470"/>
    </source>
</evidence>
<comment type="caution">
    <text evidence="2">The sequence shown here is derived from an EMBL/GenBank/DDBJ whole genome shotgun (WGS) entry which is preliminary data.</text>
</comment>
<protein>
    <submittedName>
        <fullName evidence="2">Uncharacterized protein</fullName>
    </submittedName>
</protein>
<feature type="compositionally biased region" description="Basic and acidic residues" evidence="1">
    <location>
        <begin position="66"/>
        <end position="78"/>
    </location>
</feature>
<feature type="region of interest" description="Disordered" evidence="1">
    <location>
        <begin position="62"/>
        <end position="84"/>
    </location>
</feature>